<organism evidence="2">
    <name type="scientific">Solanum lycopersicum</name>
    <name type="common">Tomato</name>
    <name type="synonym">Lycopersicon esculentum</name>
    <dbReference type="NCBI Taxonomy" id="4081"/>
    <lineage>
        <taxon>Eukaryota</taxon>
        <taxon>Viridiplantae</taxon>
        <taxon>Streptophyta</taxon>
        <taxon>Embryophyta</taxon>
        <taxon>Tracheophyta</taxon>
        <taxon>Spermatophyta</taxon>
        <taxon>Magnoliopsida</taxon>
        <taxon>eudicotyledons</taxon>
        <taxon>Gunneridae</taxon>
        <taxon>Pentapetalae</taxon>
        <taxon>asterids</taxon>
        <taxon>lamiids</taxon>
        <taxon>Solanales</taxon>
        <taxon>Solanaceae</taxon>
        <taxon>Solanoideae</taxon>
        <taxon>Solaneae</taxon>
        <taxon>Solanum</taxon>
        <taxon>Solanum subgen. Lycopersicon</taxon>
    </lineage>
</organism>
<accession>A0A3Q7FG54</accession>
<protein>
    <submittedName>
        <fullName evidence="2">Uncharacterized protein</fullName>
    </submittedName>
</protein>
<evidence type="ECO:0000256" key="1">
    <source>
        <dbReference type="SAM" id="SignalP"/>
    </source>
</evidence>
<proteinExistence type="predicted"/>
<dbReference type="AlphaFoldDB" id="A0A3Q7FG54"/>
<dbReference type="EnsemblPlants" id="Solyc02g014580.1.1">
    <property type="protein sequence ID" value="Solyc02g014580.1.1.1"/>
    <property type="gene ID" value="Solyc02g014580.1"/>
</dbReference>
<sequence length="66" mass="6816">MSGTLRVSSLKLWELGLLAQGVAPQDAGARLACSIDHASSFEGAGVAHSSSNVPSFVRKYGVLRAS</sequence>
<feature type="chain" id="PRO_5018684983" evidence="1">
    <location>
        <begin position="25"/>
        <end position="66"/>
    </location>
</feature>
<reference evidence="2" key="2">
    <citation type="submission" date="2019-01" db="UniProtKB">
        <authorList>
            <consortium name="EnsemblPlants"/>
        </authorList>
    </citation>
    <scope>IDENTIFICATION</scope>
    <source>
        <strain evidence="2">cv. Heinz 1706</strain>
    </source>
</reference>
<dbReference type="Gramene" id="Solyc02g014580.1.1">
    <property type="protein sequence ID" value="Solyc02g014580.1.1.1"/>
    <property type="gene ID" value="Solyc02g014580.1"/>
</dbReference>
<dbReference type="PaxDb" id="4081-Solyc02g014580.1.1"/>
<keyword evidence="1" id="KW-0732">Signal</keyword>
<dbReference type="Proteomes" id="UP000004994">
    <property type="component" value="Chromosome 2"/>
</dbReference>
<reference evidence="2" key="1">
    <citation type="journal article" date="2012" name="Nature">
        <title>The tomato genome sequence provides insights into fleshy fruit evolution.</title>
        <authorList>
            <consortium name="Tomato Genome Consortium"/>
        </authorList>
    </citation>
    <scope>NUCLEOTIDE SEQUENCE [LARGE SCALE GENOMIC DNA]</scope>
    <source>
        <strain evidence="2">cv. Heinz 1706</strain>
    </source>
</reference>
<dbReference type="InParanoid" id="A0A3Q7FG54"/>
<evidence type="ECO:0000313" key="2">
    <source>
        <dbReference type="EnsemblPlants" id="Solyc02g014580.1.1.1"/>
    </source>
</evidence>
<evidence type="ECO:0000313" key="3">
    <source>
        <dbReference type="Proteomes" id="UP000004994"/>
    </source>
</evidence>
<name>A0A3Q7FG54_SOLLC</name>
<feature type="signal peptide" evidence="1">
    <location>
        <begin position="1"/>
        <end position="24"/>
    </location>
</feature>
<keyword evidence="3" id="KW-1185">Reference proteome</keyword>